<reference evidence="2" key="1">
    <citation type="submission" date="2021-02" db="EMBL/GenBank/DDBJ databases">
        <title>PHA producing bacteria isolated from coastal sediment in Guangdong, Shenzhen.</title>
        <authorList>
            <person name="Zheng W."/>
            <person name="Yu S."/>
            <person name="Huang Y."/>
        </authorList>
    </citation>
    <scope>NUCLEOTIDE SEQUENCE</scope>
    <source>
        <strain evidence="2">TN14-10</strain>
    </source>
</reference>
<dbReference type="Gene3D" id="3.90.1640.20">
    <property type="entry name" value="TON_0340"/>
    <property type="match status" value="1"/>
</dbReference>
<dbReference type="AlphaFoldDB" id="A0A939II62"/>
<gene>
    <name evidence="2" type="ORF">JYP50_06645</name>
</gene>
<dbReference type="RefSeq" id="WP_206559698.1">
    <property type="nucleotide sequence ID" value="NZ_JAFKCZ010000004.1"/>
</dbReference>
<dbReference type="PANTHER" id="PTHR32022:SF10">
    <property type="entry name" value="D-GLUTAMATE CYCLASE, MITOCHONDRIAL"/>
    <property type="match status" value="1"/>
</dbReference>
<proteinExistence type="predicted"/>
<evidence type="ECO:0000259" key="1">
    <source>
        <dbReference type="Pfam" id="PF14336"/>
    </source>
</evidence>
<dbReference type="Proteomes" id="UP000664303">
    <property type="component" value="Unassembled WGS sequence"/>
</dbReference>
<evidence type="ECO:0000313" key="2">
    <source>
        <dbReference type="EMBL" id="MBN7796259.1"/>
    </source>
</evidence>
<name>A0A939II62_9GAMM</name>
<feature type="domain" description="D-glutamate cyclase-like C-terminal" evidence="1">
    <location>
        <begin position="12"/>
        <end position="272"/>
    </location>
</feature>
<evidence type="ECO:0000313" key="3">
    <source>
        <dbReference type="Proteomes" id="UP000664303"/>
    </source>
</evidence>
<keyword evidence="3" id="KW-1185">Reference proteome</keyword>
<organism evidence="2 3">
    <name type="scientific">Parahaliea mediterranea</name>
    <dbReference type="NCBI Taxonomy" id="651086"/>
    <lineage>
        <taxon>Bacteria</taxon>
        <taxon>Pseudomonadati</taxon>
        <taxon>Pseudomonadota</taxon>
        <taxon>Gammaproteobacteria</taxon>
        <taxon>Cellvibrionales</taxon>
        <taxon>Halieaceae</taxon>
        <taxon>Parahaliea</taxon>
    </lineage>
</organism>
<dbReference type="Pfam" id="PF14336">
    <property type="entry name" value="GLUCM-like_C"/>
    <property type="match status" value="1"/>
</dbReference>
<comment type="caution">
    <text evidence="2">The sequence shown here is derived from an EMBL/GenBank/DDBJ whole genome shotgun (WGS) entry which is preliminary data.</text>
</comment>
<accession>A0A939II62</accession>
<protein>
    <submittedName>
        <fullName evidence="2">DUF4392 domain-containing protein</fullName>
    </submittedName>
</protein>
<dbReference type="EMBL" id="JAFKCZ010000004">
    <property type="protein sequence ID" value="MBN7796259.1"/>
    <property type="molecule type" value="Genomic_DNA"/>
</dbReference>
<dbReference type="PANTHER" id="PTHR32022">
    <property type="entry name" value="D-GLUTAMATE CYCLASE, MITOCHONDRIAL"/>
    <property type="match status" value="1"/>
</dbReference>
<dbReference type="InterPro" id="IPR025504">
    <property type="entry name" value="GLUCM_C"/>
</dbReference>
<sequence length="284" mass="30246">MSELELSVAIENLLVARNLRQMRTAQAALRPGYYLRAARHLRGLEGKVLIGTGFPVADTFETDGPVGAIALYEALAALGAEPVLACAPPLFDALEQDFRVLPLPTSDPDRAERDAQAALAELAPRAIISIERPGVTDDGRYYNMRGEDISERCGIFDPFLARANCPTIAIGDGGNEIGMGKIAGAISALDIRVSVTGCDELLVADVSNWGAYGLIAFLGQWAGKDLLGRVSPVAILDYLSVRGSVDGVTRENTPTEDGLEASEGCAVIEQLRQLTGFADSDDRQ</sequence>